<evidence type="ECO:0000313" key="13">
    <source>
        <dbReference type="EMBL" id="CAB4746945.1"/>
    </source>
</evidence>
<dbReference type="GO" id="GO:0009014">
    <property type="term" value="F:succinyl-diaminopimelate desuccinylase activity"/>
    <property type="evidence" value="ECO:0007669"/>
    <property type="project" value="UniProtKB-EC"/>
</dbReference>
<dbReference type="InterPro" id="IPR050072">
    <property type="entry name" value="Peptidase_M20A"/>
</dbReference>
<keyword evidence="8" id="KW-0378">Hydrolase</keyword>
<evidence type="ECO:0000259" key="12">
    <source>
        <dbReference type="Pfam" id="PF07687"/>
    </source>
</evidence>
<dbReference type="SUPFAM" id="SSF55031">
    <property type="entry name" value="Bacterial exopeptidase dimerisation domain"/>
    <property type="match status" value="1"/>
</dbReference>
<dbReference type="UniPathway" id="UPA00034">
    <property type="reaction ID" value="UER00021"/>
</dbReference>
<keyword evidence="10" id="KW-0170">Cobalt</keyword>
<comment type="similarity">
    <text evidence="4">Belongs to the peptidase M20A family.</text>
</comment>
<dbReference type="SUPFAM" id="SSF53187">
    <property type="entry name" value="Zn-dependent exopeptidases"/>
    <property type="match status" value="1"/>
</dbReference>
<gene>
    <name evidence="13" type="ORF">UFOPK2810_00644</name>
</gene>
<dbReference type="InterPro" id="IPR011650">
    <property type="entry name" value="Peptidase_M20_dimer"/>
</dbReference>
<comment type="pathway">
    <text evidence="3">Amino-acid biosynthesis; L-lysine biosynthesis via DAP pathway; LL-2,6-diaminopimelate from (S)-tetrahydrodipicolinate (succinylase route): step 3/3.</text>
</comment>
<evidence type="ECO:0000256" key="9">
    <source>
        <dbReference type="ARBA" id="ARBA00022833"/>
    </source>
</evidence>
<dbReference type="InterPro" id="IPR001261">
    <property type="entry name" value="ArgE/DapE_CS"/>
</dbReference>
<organism evidence="13">
    <name type="scientific">freshwater metagenome</name>
    <dbReference type="NCBI Taxonomy" id="449393"/>
    <lineage>
        <taxon>unclassified sequences</taxon>
        <taxon>metagenomes</taxon>
        <taxon>ecological metagenomes</taxon>
    </lineage>
</organism>
<evidence type="ECO:0000256" key="1">
    <source>
        <dbReference type="ARBA" id="ARBA00001941"/>
    </source>
</evidence>
<evidence type="ECO:0000256" key="5">
    <source>
        <dbReference type="ARBA" id="ARBA00011921"/>
    </source>
</evidence>
<dbReference type="NCBIfam" id="TIGR01910">
    <property type="entry name" value="DapE-ArgE"/>
    <property type="match status" value="1"/>
</dbReference>
<dbReference type="EC" id="3.5.1.18" evidence="5"/>
<dbReference type="Gene3D" id="3.30.70.360">
    <property type="match status" value="1"/>
</dbReference>
<dbReference type="EMBL" id="CAEZYZ010000088">
    <property type="protein sequence ID" value="CAB4746945.1"/>
    <property type="molecule type" value="Genomic_DNA"/>
</dbReference>
<comment type="cofactor">
    <cofactor evidence="1">
        <name>Co(2+)</name>
        <dbReference type="ChEBI" id="CHEBI:48828"/>
    </cofactor>
</comment>
<evidence type="ECO:0000256" key="7">
    <source>
        <dbReference type="ARBA" id="ARBA00022723"/>
    </source>
</evidence>
<evidence type="ECO:0000256" key="8">
    <source>
        <dbReference type="ARBA" id="ARBA00022801"/>
    </source>
</evidence>
<keyword evidence="9" id="KW-0862">Zinc</keyword>
<evidence type="ECO:0000256" key="11">
    <source>
        <dbReference type="ARBA" id="ARBA00051301"/>
    </source>
</evidence>
<name>A0A6J6TJG5_9ZZZZ</name>
<comment type="cofactor">
    <cofactor evidence="2">
        <name>Zn(2+)</name>
        <dbReference type="ChEBI" id="CHEBI:29105"/>
    </cofactor>
</comment>
<dbReference type="AlphaFoldDB" id="A0A6J6TJG5"/>
<sequence>MTTPSFHLDSDRLLADLDTLLAMPSLGGTTAEVDIQRHLAQAWRAEGLAVDEWDIDLEQITADPEFPGMEVARSHAVGVTATLAGTGGGQTLLINGHTDVVPPGDLDAWSGDPFTPRLEQRDGIDVIVGRGACDMKAGLVAGWAAMRAISESGIKLRGDVILAPVVGEEDGGLGTFALLRHGISADMCIVPEPTSLDLVPANGGALTFRLIVRGAATHASRRTEGVSAIEKFMPIMQALTAYEAERNSSVDPLMARWPIAYPISIGTIHAGDWASTVPDLLTAEGRLGVALDESVADARSRLESAVAAACALDPWLRDHPVEVQWWGGQFASGRTDLAHPVITELGEVHRELTGAAPLIYGGPYGSDLRLLSGLGGIPTVQYGPGDAARAHAPDEYVPVDEVITCANALVQMILRMCA</sequence>
<dbReference type="PROSITE" id="PS00758">
    <property type="entry name" value="ARGE_DAPE_CPG2_1"/>
    <property type="match status" value="1"/>
</dbReference>
<evidence type="ECO:0000256" key="6">
    <source>
        <dbReference type="ARBA" id="ARBA00016853"/>
    </source>
</evidence>
<dbReference type="InterPro" id="IPR010182">
    <property type="entry name" value="ArgE/DapE"/>
</dbReference>
<feature type="domain" description="Peptidase M20 dimerisation" evidence="12">
    <location>
        <begin position="202"/>
        <end position="310"/>
    </location>
</feature>
<dbReference type="Gene3D" id="3.40.630.10">
    <property type="entry name" value="Zn peptidases"/>
    <property type="match status" value="1"/>
</dbReference>
<evidence type="ECO:0000256" key="10">
    <source>
        <dbReference type="ARBA" id="ARBA00023285"/>
    </source>
</evidence>
<evidence type="ECO:0000256" key="3">
    <source>
        <dbReference type="ARBA" id="ARBA00005130"/>
    </source>
</evidence>
<accession>A0A6J6TJG5</accession>
<evidence type="ECO:0000256" key="2">
    <source>
        <dbReference type="ARBA" id="ARBA00001947"/>
    </source>
</evidence>
<comment type="catalytic activity">
    <reaction evidence="11">
        <text>N-succinyl-(2S,6S)-2,6-diaminopimelate + H2O = (2S,6S)-2,6-diaminopimelate + succinate</text>
        <dbReference type="Rhea" id="RHEA:22608"/>
        <dbReference type="ChEBI" id="CHEBI:15377"/>
        <dbReference type="ChEBI" id="CHEBI:30031"/>
        <dbReference type="ChEBI" id="CHEBI:57609"/>
        <dbReference type="ChEBI" id="CHEBI:58087"/>
        <dbReference type="EC" id="3.5.1.18"/>
    </reaction>
</comment>
<dbReference type="InterPro" id="IPR036264">
    <property type="entry name" value="Bact_exopeptidase_dim_dom"/>
</dbReference>
<dbReference type="GO" id="GO:0046872">
    <property type="term" value="F:metal ion binding"/>
    <property type="evidence" value="ECO:0007669"/>
    <property type="project" value="UniProtKB-KW"/>
</dbReference>
<dbReference type="Pfam" id="PF01546">
    <property type="entry name" value="Peptidase_M20"/>
    <property type="match status" value="1"/>
</dbReference>
<protein>
    <recommendedName>
        <fullName evidence="6">Probable succinyl-diaminopimelate desuccinylase</fullName>
        <ecNumber evidence="5">3.5.1.18</ecNumber>
    </recommendedName>
</protein>
<proteinExistence type="inferred from homology"/>
<dbReference type="Pfam" id="PF07687">
    <property type="entry name" value="M20_dimer"/>
    <property type="match status" value="1"/>
</dbReference>
<dbReference type="InterPro" id="IPR002933">
    <property type="entry name" value="Peptidase_M20"/>
</dbReference>
<dbReference type="PANTHER" id="PTHR43808">
    <property type="entry name" value="ACETYLORNITHINE DEACETYLASE"/>
    <property type="match status" value="1"/>
</dbReference>
<dbReference type="GO" id="GO:0009089">
    <property type="term" value="P:lysine biosynthetic process via diaminopimelate"/>
    <property type="evidence" value="ECO:0007669"/>
    <property type="project" value="UniProtKB-UniPathway"/>
</dbReference>
<keyword evidence="7" id="KW-0479">Metal-binding</keyword>
<evidence type="ECO:0000256" key="4">
    <source>
        <dbReference type="ARBA" id="ARBA00006247"/>
    </source>
</evidence>
<reference evidence="13" key="1">
    <citation type="submission" date="2020-05" db="EMBL/GenBank/DDBJ databases">
        <authorList>
            <person name="Chiriac C."/>
            <person name="Salcher M."/>
            <person name="Ghai R."/>
            <person name="Kavagutti S V."/>
        </authorList>
    </citation>
    <scope>NUCLEOTIDE SEQUENCE</scope>
</reference>
<dbReference type="PANTHER" id="PTHR43808:SF25">
    <property type="entry name" value="PEPTIDASE M20 DIMERISATION DOMAIN-CONTAINING PROTEIN"/>
    <property type="match status" value="1"/>
</dbReference>